<reference evidence="2" key="1">
    <citation type="submission" date="2021-04" db="EMBL/GenBank/DDBJ databases">
        <title>The complete genome sequence of Caulobacter sp. S6.</title>
        <authorList>
            <person name="Tang Y."/>
            <person name="Ouyang W."/>
            <person name="Liu Q."/>
            <person name="Huang B."/>
            <person name="Guo Z."/>
            <person name="Lei P."/>
        </authorList>
    </citation>
    <scope>NUCLEOTIDE SEQUENCE</scope>
    <source>
        <strain evidence="2">S6</strain>
    </source>
</reference>
<dbReference type="RefSeq" id="WP_211940108.1">
    <property type="nucleotide sequence ID" value="NZ_CP073078.1"/>
</dbReference>
<feature type="transmembrane region" description="Helical" evidence="1">
    <location>
        <begin position="15"/>
        <end position="32"/>
    </location>
</feature>
<keyword evidence="3" id="KW-1185">Reference proteome</keyword>
<evidence type="ECO:0000256" key="1">
    <source>
        <dbReference type="SAM" id="Phobius"/>
    </source>
</evidence>
<proteinExistence type="predicted"/>
<sequence>MHIHKPKVPHGVREFLAEISVIVVGIVIALGGEQVVEWMHWREVVGQTREALDHELAGDLGIIQSRIDQAPCMARRVSELKTAFQLHAKGQPLQLKGPIGQPQFPRIHTSVWETAIADQSASHMPLDVKLRYASLYDSLYWFRDRSNEESEAWSHLSQFDDQDVMTEQDWAALRQWKARAAAVSAKLDPNILPVAQNGGPGTTQRPFFGQAADLGVKPTAYHFQAGIQATRDAFCRPML</sequence>
<evidence type="ECO:0000313" key="3">
    <source>
        <dbReference type="Proteomes" id="UP000676409"/>
    </source>
</evidence>
<protein>
    <submittedName>
        <fullName evidence="2">Uncharacterized protein</fullName>
    </submittedName>
</protein>
<dbReference type="EMBL" id="CP073078">
    <property type="protein sequence ID" value="QUD90057.1"/>
    <property type="molecule type" value="Genomic_DNA"/>
</dbReference>
<keyword evidence="1" id="KW-0472">Membrane</keyword>
<dbReference type="AlphaFoldDB" id="A0A975G3X3"/>
<evidence type="ECO:0000313" key="2">
    <source>
        <dbReference type="EMBL" id="QUD90057.1"/>
    </source>
</evidence>
<organism evidence="2 3">
    <name type="scientific">Phenylobacterium montanum</name>
    <dbReference type="NCBI Taxonomy" id="2823693"/>
    <lineage>
        <taxon>Bacteria</taxon>
        <taxon>Pseudomonadati</taxon>
        <taxon>Pseudomonadota</taxon>
        <taxon>Alphaproteobacteria</taxon>
        <taxon>Caulobacterales</taxon>
        <taxon>Caulobacteraceae</taxon>
        <taxon>Phenylobacterium</taxon>
    </lineage>
</organism>
<keyword evidence="1" id="KW-0812">Transmembrane</keyword>
<gene>
    <name evidence="2" type="ORF">KCG34_09425</name>
</gene>
<accession>A0A975G3X3</accession>
<keyword evidence="1" id="KW-1133">Transmembrane helix</keyword>
<name>A0A975G3X3_9CAUL</name>
<dbReference type="Proteomes" id="UP000676409">
    <property type="component" value="Chromosome"/>
</dbReference>
<dbReference type="KEGG" id="caul:KCG34_09425"/>